<dbReference type="SUPFAM" id="SSF48403">
    <property type="entry name" value="Ankyrin repeat"/>
    <property type="match status" value="1"/>
</dbReference>
<dbReference type="Gene3D" id="1.25.40.20">
    <property type="entry name" value="Ankyrin repeat-containing domain"/>
    <property type="match status" value="1"/>
</dbReference>
<name>A0A1E7QKY1_WOLPI</name>
<evidence type="ECO:0000313" key="1">
    <source>
        <dbReference type="EMBL" id="OEY86874.1"/>
    </source>
</evidence>
<dbReference type="InterPro" id="IPR036770">
    <property type="entry name" value="Ankyrin_rpt-contain_sf"/>
</dbReference>
<sequence length="104" mass="11659">MTHDPKCIKILLDYGANVNAEVITSYDYDNSKSKKMSSLHLAIGQHYEVDLPNYYSEVVYILLKAGANPLCSDNNSITALQRARDLVEELINQVTMVPLLENAE</sequence>
<keyword evidence="2" id="KW-1185">Reference proteome</keyword>
<dbReference type="EMBL" id="MJMG01000002">
    <property type="protein sequence ID" value="OEY86874.1"/>
    <property type="molecule type" value="Genomic_DNA"/>
</dbReference>
<comment type="caution">
    <text evidence="1">The sequence shown here is derived from an EMBL/GenBank/DDBJ whole genome shotgun (WGS) entry which is preliminary data.</text>
</comment>
<dbReference type="OrthoDB" id="9812708at2"/>
<dbReference type="AlphaFoldDB" id="A0A1E7QKY1"/>
<gene>
    <name evidence="1" type="ORF">BIY23_04585</name>
</gene>
<dbReference type="Proteomes" id="UP000175679">
    <property type="component" value="Unassembled WGS sequence"/>
</dbReference>
<protein>
    <submittedName>
        <fullName evidence="1">Uncharacterized protein</fullName>
    </submittedName>
</protein>
<proteinExistence type="predicted"/>
<evidence type="ECO:0000313" key="2">
    <source>
        <dbReference type="Proteomes" id="UP000175679"/>
    </source>
</evidence>
<accession>A0A1E7QKY1</accession>
<reference evidence="1 2" key="1">
    <citation type="submission" date="2016-09" db="EMBL/GenBank/DDBJ databases">
        <title>Genomic evidence for plant-parasitic nematodes as the earliest Wolbachia hosts.</title>
        <authorList>
            <person name="Brown A.M."/>
            <person name="Wasala S.K."/>
            <person name="Howe D.K."/>
            <person name="Peetz A.B."/>
            <person name="Zasada I.A."/>
            <person name="Denver D.R."/>
        </authorList>
    </citation>
    <scope>NUCLEOTIDE SEQUENCE [LARGE SCALE GENOMIC DNA]</scope>
    <source>
        <strain evidence="2">wPpe</strain>
    </source>
</reference>
<organism evidence="1 2">
    <name type="scientific">Wolbachia pipientis</name>
    <dbReference type="NCBI Taxonomy" id="955"/>
    <lineage>
        <taxon>Bacteria</taxon>
        <taxon>Pseudomonadati</taxon>
        <taxon>Pseudomonadota</taxon>
        <taxon>Alphaproteobacteria</taxon>
        <taxon>Rickettsiales</taxon>
        <taxon>Anaplasmataceae</taxon>
        <taxon>Wolbachieae</taxon>
        <taxon>Wolbachia</taxon>
    </lineage>
</organism>